<accession>A0ABW7TDY4</accession>
<keyword evidence="1" id="KW-0732">Signal</keyword>
<dbReference type="PROSITE" id="PS51257">
    <property type="entry name" value="PROKAR_LIPOPROTEIN"/>
    <property type="match status" value="1"/>
</dbReference>
<evidence type="ECO:0008006" key="4">
    <source>
        <dbReference type="Google" id="ProtNLM"/>
    </source>
</evidence>
<dbReference type="Proteomes" id="UP001611263">
    <property type="component" value="Unassembled WGS sequence"/>
</dbReference>
<proteinExistence type="predicted"/>
<sequence length="327" mass="35437">MFRRLVALCLLSVGLAACGDSPADLTAGQAEGTWDYWVTEPATDADRLELLRRTRNIDPCALMPREALAEYGTVLRMFTTSPGSCTATLNSEEKREQTEFDLSVSVRNPGVPSHAPEASVRMVDGAEVTSVRDLDHLDDRFEDQILHRSCTVTAGFPSQVSLMLFSSNPLGTEPCPIAENVIDTALGEFGKEPVRGSSPDTARTVVDGIDPCAAAAALGVTVPAAQQSDWSCEFTYRDDEISVWYGYDWQSLTPDAPLFTVGPHPVHRVDEPGDDFVSRYGRIGPPLETAEEIGNMGPRLPTVNVMGKDADAVEDVVRQALLLVPAR</sequence>
<protein>
    <recommendedName>
        <fullName evidence="4">DUF3558 domain-containing protein</fullName>
    </recommendedName>
</protein>
<comment type="caution">
    <text evidence="2">The sequence shown here is derived from an EMBL/GenBank/DDBJ whole genome shotgun (WGS) entry which is preliminary data.</text>
</comment>
<evidence type="ECO:0000313" key="2">
    <source>
        <dbReference type="EMBL" id="MFI1459241.1"/>
    </source>
</evidence>
<name>A0ABW7TDY4_9NOCA</name>
<evidence type="ECO:0000256" key="1">
    <source>
        <dbReference type="SAM" id="SignalP"/>
    </source>
</evidence>
<feature type="chain" id="PRO_5046755992" description="DUF3558 domain-containing protein" evidence="1">
    <location>
        <begin position="20"/>
        <end position="327"/>
    </location>
</feature>
<organism evidence="2 3">
    <name type="scientific">Nocardia carnea</name>
    <dbReference type="NCBI Taxonomy" id="37328"/>
    <lineage>
        <taxon>Bacteria</taxon>
        <taxon>Bacillati</taxon>
        <taxon>Actinomycetota</taxon>
        <taxon>Actinomycetes</taxon>
        <taxon>Mycobacteriales</taxon>
        <taxon>Nocardiaceae</taxon>
        <taxon>Nocardia</taxon>
    </lineage>
</organism>
<gene>
    <name evidence="2" type="ORF">ACH4WX_00815</name>
</gene>
<dbReference type="EMBL" id="JBIRUQ010000001">
    <property type="protein sequence ID" value="MFI1459241.1"/>
    <property type="molecule type" value="Genomic_DNA"/>
</dbReference>
<evidence type="ECO:0000313" key="3">
    <source>
        <dbReference type="Proteomes" id="UP001611263"/>
    </source>
</evidence>
<reference evidence="2 3" key="1">
    <citation type="submission" date="2024-10" db="EMBL/GenBank/DDBJ databases">
        <title>The Natural Products Discovery Center: Release of the First 8490 Sequenced Strains for Exploring Actinobacteria Biosynthetic Diversity.</title>
        <authorList>
            <person name="Kalkreuter E."/>
            <person name="Kautsar S.A."/>
            <person name="Yang D."/>
            <person name="Bader C.D."/>
            <person name="Teijaro C.N."/>
            <person name="Fluegel L."/>
            <person name="Davis C.M."/>
            <person name="Simpson J.R."/>
            <person name="Lauterbach L."/>
            <person name="Steele A.D."/>
            <person name="Gui C."/>
            <person name="Meng S."/>
            <person name="Li G."/>
            <person name="Viehrig K."/>
            <person name="Ye F."/>
            <person name="Su P."/>
            <person name="Kiefer A.F."/>
            <person name="Nichols A."/>
            <person name="Cepeda A.J."/>
            <person name="Yan W."/>
            <person name="Fan B."/>
            <person name="Jiang Y."/>
            <person name="Adhikari A."/>
            <person name="Zheng C.-J."/>
            <person name="Schuster L."/>
            <person name="Cowan T.M."/>
            <person name="Smanski M.J."/>
            <person name="Chevrette M.G."/>
            <person name="De Carvalho L.P.S."/>
            <person name="Shen B."/>
        </authorList>
    </citation>
    <scope>NUCLEOTIDE SEQUENCE [LARGE SCALE GENOMIC DNA]</scope>
    <source>
        <strain evidence="2 3">NPDC020568</strain>
    </source>
</reference>
<dbReference type="RefSeq" id="WP_033241179.1">
    <property type="nucleotide sequence ID" value="NZ_JBIRUQ010000001.1"/>
</dbReference>
<dbReference type="GeneID" id="93506484"/>
<feature type="signal peptide" evidence="1">
    <location>
        <begin position="1"/>
        <end position="19"/>
    </location>
</feature>
<keyword evidence="3" id="KW-1185">Reference proteome</keyword>